<sequence>MIVYFYTYDSSLTDWATCYRAHIFSARFAFVVAKSILGTHAWLLSFQIKTVWACHSKGKTMAKILKYVLGLDDANRFDSFFSVGAPAQDFQRYSAVDNRDDHVTDAQFDSKQFLARYGKEPRPAEKGCALSHYHMWKDFLASDADWALFAEDDVLISPDLQPVVDRIIEKYPHVQMVNLGDIYASEAGKLTPQVDYPRLSLLSPFVYGKYRMGNAYGSKPLYGAALYLLSRSGAERLVECYGETVPGVVADDYSLYREWGVDVYLVQPGLCGWEGTSLIQTSGVRHLESLKSTQHGTGFLDRLRIALAPKKRIANAKNILEATIDDVKQRLGR</sequence>
<gene>
    <name evidence="2" type="ordered locus">RMDY18_16010</name>
</gene>
<evidence type="ECO:0000259" key="1">
    <source>
        <dbReference type="Pfam" id="PF01755"/>
    </source>
</evidence>
<keyword evidence="3" id="KW-1185">Reference proteome</keyword>
<dbReference type="eggNOG" id="COG3306">
    <property type="taxonomic scope" value="Bacteria"/>
</dbReference>
<dbReference type="HOGENOM" id="CLU_1018964_0_0_11"/>
<name>D2NP65_ROTMD</name>
<dbReference type="AlphaFoldDB" id="D2NP65"/>
<dbReference type="KEGG" id="rmu:RMDY18_16010"/>
<dbReference type="CDD" id="cd06532">
    <property type="entry name" value="Glyco_transf_25"/>
    <property type="match status" value="1"/>
</dbReference>
<dbReference type="GO" id="GO:0016740">
    <property type="term" value="F:transferase activity"/>
    <property type="evidence" value="ECO:0007669"/>
    <property type="project" value="UniProtKB-KW"/>
</dbReference>
<dbReference type="Pfam" id="PF01755">
    <property type="entry name" value="Glyco_transf_25"/>
    <property type="match status" value="1"/>
</dbReference>
<proteinExistence type="predicted"/>
<evidence type="ECO:0000313" key="3">
    <source>
        <dbReference type="Proteomes" id="UP000001883"/>
    </source>
</evidence>
<dbReference type="EMBL" id="AP011540">
    <property type="protein sequence ID" value="BAI65433.1"/>
    <property type="molecule type" value="Genomic_DNA"/>
</dbReference>
<protein>
    <submittedName>
        <fullName evidence="2">Glycosyltransferase involved in LPS biosynthesis</fullName>
    </submittedName>
</protein>
<keyword evidence="2" id="KW-0808">Transferase</keyword>
<dbReference type="Proteomes" id="UP000001883">
    <property type="component" value="Chromosome"/>
</dbReference>
<reference evidence="2 3" key="3">
    <citation type="journal article" date="2010" name="Sequencing">
        <title>Complete Genome Sequence of Rothia mucilaginosa DY-18: A Clinical Isolate with Dense Meshwork-Like Structures from a Persistent Apical Periodontitis Lesion.</title>
        <authorList>
            <person name="Yamane K."/>
            <person name="Nambu T."/>
            <person name="Yamanaka T."/>
            <person name="Mashimo C."/>
            <person name="Sugimori C."/>
            <person name="Leung K.-P."/>
            <person name="Fukushima H."/>
        </authorList>
    </citation>
    <scope>NUCLEOTIDE SEQUENCE [LARGE SCALE GENOMIC DNA]</scope>
    <source>
        <strain evidence="2 3">DY-18</strain>
    </source>
</reference>
<dbReference type="CAZy" id="GT25">
    <property type="family name" value="Glycosyltransferase Family 25"/>
</dbReference>
<feature type="domain" description="Glycosyl transferase family 25" evidence="1">
    <location>
        <begin position="87"/>
        <end position="252"/>
    </location>
</feature>
<accession>D2NP65</accession>
<organism evidence="2 3">
    <name type="scientific">Rothia mucilaginosa (strain DY-18)</name>
    <name type="common">Stomatococcus mucilaginosus</name>
    <dbReference type="NCBI Taxonomy" id="680646"/>
    <lineage>
        <taxon>Bacteria</taxon>
        <taxon>Bacillati</taxon>
        <taxon>Actinomycetota</taxon>
        <taxon>Actinomycetes</taxon>
        <taxon>Micrococcales</taxon>
        <taxon>Micrococcaceae</taxon>
        <taxon>Rothia</taxon>
    </lineage>
</organism>
<dbReference type="InterPro" id="IPR002654">
    <property type="entry name" value="Glyco_trans_25"/>
</dbReference>
<reference evidence="2 3" key="2">
    <citation type="journal article" date="2010" name="J Osaka Dent Univ">
        <title>Isolation and identification of Rothia mucilaginosa from persistent apical periodontitis lesions.</title>
        <authorList>
            <person name="Yamane K."/>
            <person name="Yoshida M."/>
            <person name="Fujihira T."/>
            <person name="Baba T."/>
            <person name="Tsuji N."/>
            <person name="Hayashi H."/>
            <person name="Sugimori C."/>
            <person name="Yamanaka T."/>
            <person name="Mashimo C."/>
            <person name="Nambu T."/>
            <person name="Kawai H."/>
            <person name="Fukushima H."/>
        </authorList>
    </citation>
    <scope>NUCLEOTIDE SEQUENCE [LARGE SCALE GENOMIC DNA]</scope>
    <source>
        <strain evidence="2 3">DY-18</strain>
    </source>
</reference>
<evidence type="ECO:0000313" key="2">
    <source>
        <dbReference type="EMBL" id="BAI65433.1"/>
    </source>
</evidence>
<reference evidence="3" key="1">
    <citation type="submission" date="2009-07" db="EMBL/GenBank/DDBJ databases">
        <title>Complete genome sequence of Rothia mucilaginosa DJ.</title>
        <authorList>
            <person name="Yamane K."/>
            <person name="Nambu T."/>
            <person name="Mashimo C."/>
            <person name="Sugimori C."/>
            <person name="Yamanaka T."/>
            <person name="Leung K."/>
            <person name="Fukushima H."/>
        </authorList>
    </citation>
    <scope>NUCLEOTIDE SEQUENCE [LARGE SCALE GENOMIC DNA]</scope>
    <source>
        <strain evidence="3">DY-18</strain>
    </source>
</reference>